<dbReference type="Proteomes" id="UP000008068">
    <property type="component" value="Unassembled WGS sequence"/>
</dbReference>
<sequence length="240" mass="27424">MYKFVCHILTFIVIPFHLYGAWCILFKTSKAMMSVRNLLLWGHFLSALLDLEINFLSVCYVLFPTLSGYAFGVVNNPPIEVFVNMTTTSFVVTSILGIFENRYFIIFAQNTKWRRIRKPYLAVNYFLAAIVFLPLLSNIPDQAEGARAVSNILPCTPELTIKNRHLFVLTLDFRVPFFCLAFGTLSLAVQIISFSVVTFLKLRARDSRTRCNISRKTQKLQKNFVKALFVQVGFPLKAIG</sequence>
<dbReference type="HOGENOM" id="CLU_042960_1_1_1"/>
<dbReference type="OrthoDB" id="5869815at2759"/>
<evidence type="ECO:0000256" key="1">
    <source>
        <dbReference type="SAM" id="Phobius"/>
    </source>
</evidence>
<dbReference type="eggNOG" id="ENOG502SY7B">
    <property type="taxonomic scope" value="Eukaryota"/>
</dbReference>
<feature type="transmembrane region" description="Helical" evidence="1">
    <location>
        <begin position="38"/>
        <end position="63"/>
    </location>
</feature>
<keyword evidence="1" id="KW-0812">Transmembrane</keyword>
<dbReference type="InterPro" id="IPR019422">
    <property type="entry name" value="7TM_GPCR_serpentine_rcpt_Srh"/>
</dbReference>
<dbReference type="OMA" id="RTRCNIS"/>
<feature type="transmembrane region" description="Helical" evidence="1">
    <location>
        <begin position="6"/>
        <end position="26"/>
    </location>
</feature>
<keyword evidence="3" id="KW-1185">Reference proteome</keyword>
<evidence type="ECO:0008006" key="4">
    <source>
        <dbReference type="Google" id="ProtNLM"/>
    </source>
</evidence>
<dbReference type="Pfam" id="PF10318">
    <property type="entry name" value="7TM_GPCR_Srh"/>
    <property type="match status" value="1"/>
</dbReference>
<keyword evidence="1" id="KW-1133">Transmembrane helix</keyword>
<accession>G0M9F7</accession>
<dbReference type="AlphaFoldDB" id="G0M9F7"/>
<dbReference type="PANTHER" id="PTHR22941:SF163">
    <property type="entry name" value="SERPENTINE RECEPTOR, CLASS H"/>
    <property type="match status" value="1"/>
</dbReference>
<reference evidence="3" key="1">
    <citation type="submission" date="2011-07" db="EMBL/GenBank/DDBJ databases">
        <authorList>
            <consortium name="Caenorhabditis brenneri Sequencing and Analysis Consortium"/>
            <person name="Wilson R.K."/>
        </authorList>
    </citation>
    <scope>NUCLEOTIDE SEQUENCE [LARGE SCALE GENOMIC DNA]</scope>
    <source>
        <strain evidence="3">PB2801</strain>
    </source>
</reference>
<feature type="transmembrane region" description="Helical" evidence="1">
    <location>
        <begin position="175"/>
        <end position="200"/>
    </location>
</feature>
<feature type="transmembrane region" description="Helical" evidence="1">
    <location>
        <begin position="79"/>
        <end position="99"/>
    </location>
</feature>
<dbReference type="PANTHER" id="PTHR22941">
    <property type="entry name" value="SERPENTINE RECEPTOR"/>
    <property type="match status" value="1"/>
</dbReference>
<name>G0M9F7_CAEBE</name>
<gene>
    <name evidence="2" type="ORF">CAEBREN_05309</name>
</gene>
<dbReference type="EMBL" id="GL379787">
    <property type="protein sequence ID" value="EGT31014.1"/>
    <property type="molecule type" value="Genomic_DNA"/>
</dbReference>
<dbReference type="InterPro" id="IPR053220">
    <property type="entry name" value="Nematode_rcpt-like_serp_H"/>
</dbReference>
<keyword evidence="1" id="KW-0472">Membrane</keyword>
<feature type="transmembrane region" description="Helical" evidence="1">
    <location>
        <begin position="120"/>
        <end position="137"/>
    </location>
</feature>
<dbReference type="FunCoup" id="G0M9F7">
    <property type="interactions" value="1092"/>
</dbReference>
<dbReference type="InParanoid" id="G0M9F7"/>
<evidence type="ECO:0000313" key="3">
    <source>
        <dbReference type="Proteomes" id="UP000008068"/>
    </source>
</evidence>
<proteinExistence type="predicted"/>
<protein>
    <recommendedName>
        <fullName evidence="4">Serpentine receptor class gamma</fullName>
    </recommendedName>
</protein>
<evidence type="ECO:0000313" key="2">
    <source>
        <dbReference type="EMBL" id="EGT31014.1"/>
    </source>
</evidence>
<organism evidence="3">
    <name type="scientific">Caenorhabditis brenneri</name>
    <name type="common">Nematode worm</name>
    <dbReference type="NCBI Taxonomy" id="135651"/>
    <lineage>
        <taxon>Eukaryota</taxon>
        <taxon>Metazoa</taxon>
        <taxon>Ecdysozoa</taxon>
        <taxon>Nematoda</taxon>
        <taxon>Chromadorea</taxon>
        <taxon>Rhabditida</taxon>
        <taxon>Rhabditina</taxon>
        <taxon>Rhabditomorpha</taxon>
        <taxon>Rhabditoidea</taxon>
        <taxon>Rhabditidae</taxon>
        <taxon>Peloderinae</taxon>
        <taxon>Caenorhabditis</taxon>
    </lineage>
</organism>